<gene>
    <name evidence="1" type="ORF">MILVUS5_LOCUS27528</name>
</gene>
<dbReference type="EMBL" id="CASHSV030000409">
    <property type="protein sequence ID" value="CAJ2661890.1"/>
    <property type="molecule type" value="Genomic_DNA"/>
</dbReference>
<accession>A0ACB0KXM3</accession>
<evidence type="ECO:0000313" key="2">
    <source>
        <dbReference type="Proteomes" id="UP001177021"/>
    </source>
</evidence>
<dbReference type="Proteomes" id="UP001177021">
    <property type="component" value="Unassembled WGS sequence"/>
</dbReference>
<proteinExistence type="predicted"/>
<evidence type="ECO:0000313" key="1">
    <source>
        <dbReference type="EMBL" id="CAJ2661890.1"/>
    </source>
</evidence>
<name>A0ACB0KXM3_TRIPR</name>
<keyword evidence="2" id="KW-1185">Reference proteome</keyword>
<protein>
    <submittedName>
        <fullName evidence="1">Uncharacterized protein</fullName>
    </submittedName>
</protein>
<reference evidence="1" key="1">
    <citation type="submission" date="2023-10" db="EMBL/GenBank/DDBJ databases">
        <authorList>
            <person name="Rodriguez Cubillos JULIANA M."/>
            <person name="De Vega J."/>
        </authorList>
    </citation>
    <scope>NUCLEOTIDE SEQUENCE</scope>
</reference>
<comment type="caution">
    <text evidence="1">The sequence shown here is derived from an EMBL/GenBank/DDBJ whole genome shotgun (WGS) entry which is preliminary data.</text>
</comment>
<sequence>MARVKRPGNKNKKDSSSSSSQSSKRSPSPQIAPLSKDKSGTKSSSSTSFKSLPDHENEIEVQSNPSTQNAPINPPHISQSNQPIVETVLSQQSPPTTVHISEVLIGAIPITFPQVTVTPLPKTKTVYSSKSIPIPTKTKKSKSLEFSKVRKSRRLASGSGRKPAIDKTVYSLSDDDSENTQPGSPQAKSVPEIKTYSKRPSSSKTKPKPSKRSESSDEEDIMIRKLKHFAPLIHENCQQSFEIFAKKKPILLGRVYNFDDLVNTNHDLTQFTNPLGWTSLFNIRETHYPNLISAFYFNVVIPSDRNSIVSELKKAKIKITEDLLGKLLDIPTTGHKLYGESWFSMAGVSKNTLMTEIYEPGTNLTKNPPSSKLKHVFKMLHNMCLHSIFPRKGSKDKVTDNDMMIMYHMFNKIQLNLPYVMIQHMIYTIENESKRVTLPYGMFLTRVFNKFKVSFEGEEGKNSSTTFSLKNVGRMKSFEEIVEDHTILDQGQKRKREEFEKDNNLDLLAEVMTTQEDHPEIVLPVSASSEKAKEVVSEKTTSAQFNPFVSLEFDNLRNDFGNPENQNTTVFSNNLVNTSIFSPLMTSPQTSFDTTDFLKNFLSTPSDFSKIHHPIYTDAGPSLPSFPQNFASMSSFCTSYPTNDSAAAHTIT</sequence>
<organism evidence="1 2">
    <name type="scientific">Trifolium pratense</name>
    <name type="common">Red clover</name>
    <dbReference type="NCBI Taxonomy" id="57577"/>
    <lineage>
        <taxon>Eukaryota</taxon>
        <taxon>Viridiplantae</taxon>
        <taxon>Streptophyta</taxon>
        <taxon>Embryophyta</taxon>
        <taxon>Tracheophyta</taxon>
        <taxon>Spermatophyta</taxon>
        <taxon>Magnoliopsida</taxon>
        <taxon>eudicotyledons</taxon>
        <taxon>Gunneridae</taxon>
        <taxon>Pentapetalae</taxon>
        <taxon>rosids</taxon>
        <taxon>fabids</taxon>
        <taxon>Fabales</taxon>
        <taxon>Fabaceae</taxon>
        <taxon>Papilionoideae</taxon>
        <taxon>50 kb inversion clade</taxon>
        <taxon>NPAAA clade</taxon>
        <taxon>Hologalegina</taxon>
        <taxon>IRL clade</taxon>
        <taxon>Trifolieae</taxon>
        <taxon>Trifolium</taxon>
    </lineage>
</organism>